<accession>A0A6P1QWD8</accession>
<dbReference type="KEGG" id="bcad:DBX24_05965"/>
<dbReference type="PANTHER" id="PTHR35337">
    <property type="entry name" value="SLR1478 PROTEIN"/>
    <property type="match status" value="1"/>
</dbReference>
<gene>
    <name evidence="1" type="ORF">DBX24_05965</name>
</gene>
<dbReference type="PANTHER" id="PTHR35337:SF1">
    <property type="entry name" value="SLR1478 PROTEIN"/>
    <property type="match status" value="1"/>
</dbReference>
<evidence type="ECO:0000313" key="2">
    <source>
        <dbReference type="Proteomes" id="UP000464318"/>
    </source>
</evidence>
<dbReference type="Pfam" id="PF01944">
    <property type="entry name" value="SpoIIM"/>
    <property type="match status" value="1"/>
</dbReference>
<keyword evidence="2" id="KW-1185">Reference proteome</keyword>
<proteinExistence type="predicted"/>
<dbReference type="Proteomes" id="UP000464318">
    <property type="component" value="Chromosome"/>
</dbReference>
<sequence length="328" mass="37775">MREVAFIKQNLNKWKEVENVVYKRVKKNPDDLSSIYINLINDLSFSQTYYPKSKTTAYLNFLASEVFQMIYKTRRTEKSRIISFFKTETPLLMYRYRNYLVYSFSLFLLFTIIGAFSAHYDEEFTNLILGDEYVYMTIENIKKGNEVGVYQDENALIMTFMIIINNLKVGAYHFVSGVFIGLGTAVVLMHNAIMLGAFQYLFFQYGDLSTLANSAKGIWIHGVFEIFAMIIEAAAGLILGASVLFPKTYSRFNAFKLGAKDAIKIFLSTVPFTIVAGIFESFVTRHALVMPLWLDMLIIFGSLAIVIFYYCIYPHFVYKTLKKDDTIL</sequence>
<dbReference type="OrthoDB" id="9800053at2"/>
<dbReference type="InterPro" id="IPR002798">
    <property type="entry name" value="SpoIIM-like"/>
</dbReference>
<protein>
    <submittedName>
        <fullName evidence="1">Stage II sporulation protein M</fullName>
    </submittedName>
</protein>
<dbReference type="AlphaFoldDB" id="A0A6P1QWD8"/>
<reference evidence="1 2" key="1">
    <citation type="submission" date="2018-04" db="EMBL/GenBank/DDBJ databases">
        <title>Characteristic and Complete Genome Sequencing of A Novel Member of Infective Endocarditis Causative Bacteria: Bergeyella cardium QL-PH.</title>
        <authorList>
            <person name="Pan H."/>
            <person name="Sun E."/>
            <person name="Zhang Y."/>
        </authorList>
    </citation>
    <scope>NUCLEOTIDE SEQUENCE [LARGE SCALE GENOMIC DNA]</scope>
    <source>
        <strain evidence="1 2">HPQL</strain>
    </source>
</reference>
<organism evidence="1 2">
    <name type="scientific">Bergeyella cardium</name>
    <dbReference type="NCBI Taxonomy" id="1585976"/>
    <lineage>
        <taxon>Bacteria</taxon>
        <taxon>Pseudomonadati</taxon>
        <taxon>Bacteroidota</taxon>
        <taxon>Flavobacteriia</taxon>
        <taxon>Flavobacteriales</taxon>
        <taxon>Weeksellaceae</taxon>
        <taxon>Bergeyella</taxon>
    </lineage>
</organism>
<dbReference type="EMBL" id="CP029149">
    <property type="protein sequence ID" value="QHN65457.1"/>
    <property type="molecule type" value="Genomic_DNA"/>
</dbReference>
<name>A0A6P1QWD8_9FLAO</name>
<evidence type="ECO:0000313" key="1">
    <source>
        <dbReference type="EMBL" id="QHN65457.1"/>
    </source>
</evidence>
<dbReference type="RefSeq" id="WP_160224278.1">
    <property type="nucleotide sequence ID" value="NZ_CP029149.1"/>
</dbReference>